<reference evidence="1 2" key="1">
    <citation type="journal article" date="2020" name="Phytopathology">
        <title>Genome Sequence Resources of Colletotrichum truncatum, C. plurivorum, C. musicola, and C. sojae: Four Species Pathogenic to Soybean (Glycine max).</title>
        <authorList>
            <person name="Rogerio F."/>
            <person name="Boufleur T.R."/>
            <person name="Ciampi-Guillardi M."/>
            <person name="Sukno S.A."/>
            <person name="Thon M.R."/>
            <person name="Massola Junior N.S."/>
            <person name="Baroncelli R."/>
        </authorList>
    </citation>
    <scope>NUCLEOTIDE SEQUENCE [LARGE SCALE GENOMIC DNA]</scope>
    <source>
        <strain evidence="1 2">LFN0009</strain>
    </source>
</reference>
<gene>
    <name evidence="1" type="ORF">CSOJ01_10362</name>
</gene>
<organism evidence="1 2">
    <name type="scientific">Colletotrichum sojae</name>
    <dbReference type="NCBI Taxonomy" id="2175907"/>
    <lineage>
        <taxon>Eukaryota</taxon>
        <taxon>Fungi</taxon>
        <taxon>Dikarya</taxon>
        <taxon>Ascomycota</taxon>
        <taxon>Pezizomycotina</taxon>
        <taxon>Sordariomycetes</taxon>
        <taxon>Hypocreomycetidae</taxon>
        <taxon>Glomerellales</taxon>
        <taxon>Glomerellaceae</taxon>
        <taxon>Colletotrichum</taxon>
        <taxon>Colletotrichum orchidearum species complex</taxon>
    </lineage>
</organism>
<protein>
    <recommendedName>
        <fullName evidence="3">F-box domain-containing protein</fullName>
    </recommendedName>
</protein>
<comment type="caution">
    <text evidence="1">The sequence shown here is derived from an EMBL/GenBank/DDBJ whole genome shotgun (WGS) entry which is preliminary data.</text>
</comment>
<proteinExistence type="predicted"/>
<accession>A0A8H6J0E9</accession>
<name>A0A8H6J0E9_9PEZI</name>
<evidence type="ECO:0008006" key="3">
    <source>
        <dbReference type="Google" id="ProtNLM"/>
    </source>
</evidence>
<dbReference type="Proteomes" id="UP000652219">
    <property type="component" value="Unassembled WGS sequence"/>
</dbReference>
<dbReference type="AlphaFoldDB" id="A0A8H6J0E9"/>
<keyword evidence="2" id="KW-1185">Reference proteome</keyword>
<sequence length="349" mass="40497">MKHHIDDTDGYDQLKRLHFCCLHEDLGRLATRYDVLDASRNLTDLRLCFGIVRQEIIPLPSGPDPDPDGLRYMELEYRNRCFFGYLPHMPRLESLYLDEVPFSLDGLASFLETHADTLPHLRVNMIPGYCLPPGYFSNIPNLNLETFRLEHGGGCRLHRTETEPRADSILDEEAQTYEDGIFLDNDGLYDPENEGMDEESITEDDITAGQPVVPWEDDERPMYAREHMSQLRHLGRFRAGGDEGHALWKFKKRNGEEAWGEDPLEFWPDWEGSEAGDVREPMSADWKAPALMPRKKKPLTRSFFSKWDEPEYNGRITRIDKYWEEAIADKDIDIQPMGPNQPRYGPHEL</sequence>
<dbReference type="EMBL" id="WIGN01000215">
    <property type="protein sequence ID" value="KAF6804224.1"/>
    <property type="molecule type" value="Genomic_DNA"/>
</dbReference>
<evidence type="ECO:0000313" key="2">
    <source>
        <dbReference type="Proteomes" id="UP000652219"/>
    </source>
</evidence>
<evidence type="ECO:0000313" key="1">
    <source>
        <dbReference type="EMBL" id="KAF6804224.1"/>
    </source>
</evidence>